<evidence type="ECO:0000313" key="3">
    <source>
        <dbReference type="Proteomes" id="UP000631181"/>
    </source>
</evidence>
<dbReference type="Pfam" id="PF01979">
    <property type="entry name" value="Amidohydro_1"/>
    <property type="match status" value="1"/>
</dbReference>
<dbReference type="PANTHER" id="PTHR43135:SF3">
    <property type="entry name" value="ALPHA-D-RIBOSE 1-METHYLPHOSPHONATE 5-TRIPHOSPHATE DIPHOSPHATASE"/>
    <property type="match status" value="1"/>
</dbReference>
<dbReference type="AlphaFoldDB" id="A0A8J8VXD1"/>
<dbReference type="PANTHER" id="PTHR43135">
    <property type="entry name" value="ALPHA-D-RIBOSE 1-METHYLPHOSPHONATE 5-TRIPHOSPHATE DIPHOSPHATASE"/>
    <property type="match status" value="1"/>
</dbReference>
<dbReference type="GO" id="GO:0016810">
    <property type="term" value="F:hydrolase activity, acting on carbon-nitrogen (but not peptide) bonds"/>
    <property type="evidence" value="ECO:0007669"/>
    <property type="project" value="InterPro"/>
</dbReference>
<dbReference type="SUPFAM" id="SSF51556">
    <property type="entry name" value="Metallo-dependent hydrolases"/>
    <property type="match status" value="1"/>
</dbReference>
<dbReference type="EMBL" id="WIWV01000191">
    <property type="protein sequence ID" value="KAF7712315.1"/>
    <property type="molecule type" value="Genomic_DNA"/>
</dbReference>
<organism evidence="2 3">
    <name type="scientific">Penicillium ucsense</name>
    <dbReference type="NCBI Taxonomy" id="2839758"/>
    <lineage>
        <taxon>Eukaryota</taxon>
        <taxon>Fungi</taxon>
        <taxon>Dikarya</taxon>
        <taxon>Ascomycota</taxon>
        <taxon>Pezizomycotina</taxon>
        <taxon>Eurotiomycetes</taxon>
        <taxon>Eurotiomycetidae</taxon>
        <taxon>Eurotiales</taxon>
        <taxon>Aspergillaceae</taxon>
        <taxon>Penicillium</taxon>
    </lineage>
</organism>
<proteinExistence type="predicted"/>
<dbReference type="SUPFAM" id="SSF51338">
    <property type="entry name" value="Composite domain of metallo-dependent hydrolases"/>
    <property type="match status" value="1"/>
</dbReference>
<dbReference type="InterPro" id="IPR051781">
    <property type="entry name" value="Metallo-dep_Hydrolase"/>
</dbReference>
<evidence type="ECO:0000313" key="2">
    <source>
        <dbReference type="EMBL" id="KAF7712315.1"/>
    </source>
</evidence>
<dbReference type="Proteomes" id="UP000631181">
    <property type="component" value="Unassembled WGS sequence"/>
</dbReference>
<dbReference type="InterPro" id="IPR032466">
    <property type="entry name" value="Metal_Hydrolase"/>
</dbReference>
<accession>A0A8J8VXD1</accession>
<evidence type="ECO:0000259" key="1">
    <source>
        <dbReference type="Pfam" id="PF01979"/>
    </source>
</evidence>
<reference evidence="2" key="1">
    <citation type="journal article" date="2020" name="Front. Microbiol.">
        <title>Gene regulatory networks of Penicillium echinulatum 2HH and Penicillium oxalicum 114-2 inferred by a computational biology approach.</title>
        <authorList>
            <person name="Lenz A.R."/>
            <person name="Galan-Vasquez E."/>
            <person name="Balbinot E."/>
            <person name="De Abreu F.P."/>
            <person name="De Oliveira N.S."/>
            <person name="Da Rosa L.O."/>
            <person name="De Avila E Silva S."/>
            <person name="Camassola M."/>
            <person name="Dillon A.J.P."/>
            <person name="Perez-Rueda E."/>
        </authorList>
    </citation>
    <scope>NUCLEOTIDE SEQUENCE</scope>
    <source>
        <strain evidence="2">S1M29</strain>
    </source>
</reference>
<protein>
    <submittedName>
        <fullName evidence="2">Amidohydro-rel domain-containing protein</fullName>
    </submittedName>
</protein>
<dbReference type="InterPro" id="IPR006680">
    <property type="entry name" value="Amidohydro-rel"/>
</dbReference>
<dbReference type="OrthoDB" id="5595695at2759"/>
<name>A0A8J8VXD1_9EURO</name>
<dbReference type="InterPro" id="IPR011059">
    <property type="entry name" value="Metal-dep_hydrolase_composite"/>
</dbReference>
<keyword evidence="3" id="KW-1185">Reference proteome</keyword>
<dbReference type="Gene3D" id="1.20.58.520">
    <property type="entry name" value="Amidohydrolase"/>
    <property type="match status" value="1"/>
</dbReference>
<gene>
    <name evidence="2" type="ORF">PECM_003107</name>
</gene>
<sequence>MSTLIRNARIFDGFSTISESGHVLIESGRIAAISLERPLSAPEGCAVVDAQGCTLLPGLIDAHVHVFQDVHLIETAIKYGVTTVLDLHNEREWFKEISAVTRQRNDVSDVKSCGSGATIKNGWPSAIVRLISQEENVEERISKWPNIHDQQSVDECIALNKAVGASFTKLMQEDGHTMKIPFPERPLPTPSLELQKMVVEASHKAGFIAVAHALSNHSTLQVLRAGVDGLAHASIDPVTDEIVQAFKESNAFVVPTLVIHASSSGEEQETREIFSKHLHGADREHALGCLHITADHFTINNVYDQVIALKEAGIDVLCGTDTAGDLPGTRPGMSVHQELWMLVNRCRFTPLEALISATSNISKRFHLADRGVIEEGRLADLLLVSGDPTESIEAICDVRIVWRNGERAVDN</sequence>
<dbReference type="Gene3D" id="3.40.50.10910">
    <property type="entry name" value="Amidohydrolase"/>
    <property type="match status" value="1"/>
</dbReference>
<feature type="domain" description="Amidohydrolase-related" evidence="1">
    <location>
        <begin position="54"/>
        <end position="405"/>
    </location>
</feature>
<dbReference type="Gene3D" id="2.30.40.10">
    <property type="entry name" value="Urease, subunit C, domain 1"/>
    <property type="match status" value="1"/>
</dbReference>
<comment type="caution">
    <text evidence="2">The sequence shown here is derived from an EMBL/GenBank/DDBJ whole genome shotgun (WGS) entry which is preliminary data.</text>
</comment>
<dbReference type="Gene3D" id="3.30.110.90">
    <property type="entry name" value="Amidohydrolase"/>
    <property type="match status" value="1"/>
</dbReference>